<evidence type="ECO:0000313" key="2">
    <source>
        <dbReference type="EMBL" id="MBE0347504.1"/>
    </source>
</evidence>
<protein>
    <recommendedName>
        <fullName evidence="4">Prepilin-type N-terminal cleavage/methylation domain-containing protein</fullName>
    </recommendedName>
</protein>
<sequence length="268" mass="29795">MKNQPLQSNKQTGFTLVEMALVLVVIGLILGAVSIGKDLQRSSEYNKVKQKFVDQWEQAYNQYYMRTGVVVGDSLSTPTFAVNAAGEFTKDNQKTTTVSQFLELNTGGDYSQIDEPPRLCQGQNIDQYTQRRENSTENLHSYFDALGIRMPAGRAEGREDRYVYLDTNGNPQEIQVCFQWNKPNSNSGSGNVMVIAGLTPDLARMLDEMIDGQINAAEGRFREQATTPQVGWSFTNKDSQASTTASTASGFTDEAQVKIVTAHYKMNQ</sequence>
<organism evidence="2 3">
    <name type="scientific">Pseudoalteromonas peptidolytica F12-50-A1</name>
    <dbReference type="NCBI Taxonomy" id="1315280"/>
    <lineage>
        <taxon>Bacteria</taxon>
        <taxon>Pseudomonadati</taxon>
        <taxon>Pseudomonadota</taxon>
        <taxon>Gammaproteobacteria</taxon>
        <taxon>Alteromonadales</taxon>
        <taxon>Pseudoalteromonadaceae</taxon>
        <taxon>Pseudoalteromonas</taxon>
    </lineage>
</organism>
<dbReference type="Proteomes" id="UP000660708">
    <property type="component" value="Unassembled WGS sequence"/>
</dbReference>
<dbReference type="NCBIfam" id="TIGR02532">
    <property type="entry name" value="IV_pilin_GFxxxE"/>
    <property type="match status" value="1"/>
</dbReference>
<evidence type="ECO:0000256" key="1">
    <source>
        <dbReference type="SAM" id="Phobius"/>
    </source>
</evidence>
<feature type="transmembrane region" description="Helical" evidence="1">
    <location>
        <begin position="12"/>
        <end position="33"/>
    </location>
</feature>
<evidence type="ECO:0008006" key="4">
    <source>
        <dbReference type="Google" id="ProtNLM"/>
    </source>
</evidence>
<accession>A0A8I0MYT4</accession>
<gene>
    <name evidence="2" type="ORF">PPEP_a1973</name>
</gene>
<dbReference type="SUPFAM" id="SSF54523">
    <property type="entry name" value="Pili subunits"/>
    <property type="match status" value="1"/>
</dbReference>
<keyword evidence="1" id="KW-0472">Membrane</keyword>
<comment type="caution">
    <text evidence="2">The sequence shown here is derived from an EMBL/GenBank/DDBJ whole genome shotgun (WGS) entry which is preliminary data.</text>
</comment>
<keyword evidence="1" id="KW-1133">Transmembrane helix</keyword>
<name>A0A8I0MYT4_9GAMM</name>
<reference evidence="2 3" key="1">
    <citation type="submission" date="2015-06" db="EMBL/GenBank/DDBJ databases">
        <title>Genome sequence of Pseudoalteromonas peptidolytica.</title>
        <authorList>
            <person name="Xie B.-B."/>
            <person name="Rong J.-C."/>
            <person name="Qin Q.-L."/>
            <person name="Zhang Y.-Z."/>
        </authorList>
    </citation>
    <scope>NUCLEOTIDE SEQUENCE [LARGE SCALE GENOMIC DNA]</scope>
    <source>
        <strain evidence="2 3">F12-50-A1</strain>
    </source>
</reference>
<dbReference type="InterPro" id="IPR045584">
    <property type="entry name" value="Pilin-like"/>
</dbReference>
<keyword evidence="3" id="KW-1185">Reference proteome</keyword>
<evidence type="ECO:0000313" key="3">
    <source>
        <dbReference type="Proteomes" id="UP000660708"/>
    </source>
</evidence>
<dbReference type="Pfam" id="PF07963">
    <property type="entry name" value="N_methyl"/>
    <property type="match status" value="1"/>
</dbReference>
<dbReference type="EMBL" id="AQHF01000026">
    <property type="protein sequence ID" value="MBE0347504.1"/>
    <property type="molecule type" value="Genomic_DNA"/>
</dbReference>
<keyword evidence="1" id="KW-0812">Transmembrane</keyword>
<dbReference type="RefSeq" id="WP_128731878.1">
    <property type="nucleotide sequence ID" value="NZ_AQHF01000026.1"/>
</dbReference>
<dbReference type="InterPro" id="IPR012902">
    <property type="entry name" value="N_methyl_site"/>
</dbReference>
<proteinExistence type="predicted"/>
<dbReference type="PROSITE" id="PS00409">
    <property type="entry name" value="PROKAR_NTER_METHYL"/>
    <property type="match status" value="1"/>
</dbReference>
<dbReference type="AlphaFoldDB" id="A0A8I0MYT4"/>